<dbReference type="Proteomes" id="UP000774804">
    <property type="component" value="Unassembled WGS sequence"/>
</dbReference>
<sequence length="127" mass="14737">MVAINPRQRHATSFERIGGRFAGRHLLATRDAVKTVTVGTQTSSSVEVNLRTKAPLETIEWEDCDELQWIPQKDISWQAIAEFEREYAESVGVHQSARDRRRTLKRERPTRTSRRIRARVALRRQLA</sequence>
<organism evidence="2 7">
    <name type="scientific">Phytophthora cactorum</name>
    <dbReference type="NCBI Taxonomy" id="29920"/>
    <lineage>
        <taxon>Eukaryota</taxon>
        <taxon>Sar</taxon>
        <taxon>Stramenopiles</taxon>
        <taxon>Oomycota</taxon>
        <taxon>Peronosporomycetes</taxon>
        <taxon>Peronosporales</taxon>
        <taxon>Peronosporaceae</taxon>
        <taxon>Phytophthora</taxon>
    </lineage>
</organism>
<accession>A0A8T0ZWH6</accession>
<evidence type="ECO:0000313" key="4">
    <source>
        <dbReference type="EMBL" id="KAG2951996.1"/>
    </source>
</evidence>
<protein>
    <recommendedName>
        <fullName evidence="8">Chromo domain-containing protein</fullName>
    </recommendedName>
</protein>
<proteinExistence type="predicted"/>
<evidence type="ECO:0000313" key="2">
    <source>
        <dbReference type="EMBL" id="KAG2866867.1"/>
    </source>
</evidence>
<name>A0A8T0ZWH6_9STRA</name>
<evidence type="ECO:0000313" key="7">
    <source>
        <dbReference type="Proteomes" id="UP000735874"/>
    </source>
</evidence>
<evidence type="ECO:0000256" key="1">
    <source>
        <dbReference type="SAM" id="MobiDB-lite"/>
    </source>
</evidence>
<evidence type="ECO:0000313" key="5">
    <source>
        <dbReference type="EMBL" id="KAG2999835.1"/>
    </source>
</evidence>
<dbReference type="Proteomes" id="UP000697107">
    <property type="component" value="Unassembled WGS sequence"/>
</dbReference>
<feature type="region of interest" description="Disordered" evidence="1">
    <location>
        <begin position="92"/>
        <end position="112"/>
    </location>
</feature>
<dbReference type="EMBL" id="RCML01000006">
    <property type="protein sequence ID" value="KAG2999835.1"/>
    <property type="molecule type" value="Genomic_DNA"/>
</dbReference>
<dbReference type="EMBL" id="RCMK01000044">
    <property type="protein sequence ID" value="KAG2951996.1"/>
    <property type="molecule type" value="Genomic_DNA"/>
</dbReference>
<evidence type="ECO:0000313" key="6">
    <source>
        <dbReference type="EMBL" id="KAG3228515.1"/>
    </source>
</evidence>
<dbReference type="EMBL" id="RCMG01000034">
    <property type="protein sequence ID" value="KAG2866867.1"/>
    <property type="molecule type" value="Genomic_DNA"/>
</dbReference>
<dbReference type="AlphaFoldDB" id="A0A8T0ZWH6"/>
<dbReference type="Proteomes" id="UP000760860">
    <property type="component" value="Unassembled WGS sequence"/>
</dbReference>
<gene>
    <name evidence="2" type="ORF">PC113_g2472</name>
    <name evidence="3" type="ORF">PC115_g1906</name>
    <name evidence="4" type="ORF">PC117_g3144</name>
    <name evidence="5" type="ORF">PC118_g617</name>
    <name evidence="6" type="ORF">PC129_g935</name>
</gene>
<evidence type="ECO:0008006" key="8">
    <source>
        <dbReference type="Google" id="ProtNLM"/>
    </source>
</evidence>
<comment type="caution">
    <text evidence="2">The sequence shown here is derived from an EMBL/GenBank/DDBJ whole genome shotgun (WGS) entry which is preliminary data.</text>
</comment>
<dbReference type="Proteomes" id="UP000735874">
    <property type="component" value="Unassembled WGS sequence"/>
</dbReference>
<reference evidence="2" key="1">
    <citation type="submission" date="2018-10" db="EMBL/GenBank/DDBJ databases">
        <title>Effector identification in a new, highly contiguous assembly of the strawberry crown rot pathogen Phytophthora cactorum.</title>
        <authorList>
            <person name="Armitage A.D."/>
            <person name="Nellist C.F."/>
            <person name="Bates H."/>
            <person name="Vickerstaff R.J."/>
            <person name="Harrison R.J."/>
        </authorList>
    </citation>
    <scope>NUCLEOTIDE SEQUENCE</scope>
    <source>
        <strain evidence="2">15-7</strain>
        <strain evidence="3">4032</strain>
        <strain evidence="4">4040</strain>
        <strain evidence="5">P415</strain>
        <strain evidence="6">P421</strain>
    </source>
</reference>
<dbReference type="EMBL" id="RCMI01000026">
    <property type="protein sequence ID" value="KAG2941453.1"/>
    <property type="molecule type" value="Genomic_DNA"/>
</dbReference>
<dbReference type="Proteomes" id="UP000736787">
    <property type="component" value="Unassembled WGS sequence"/>
</dbReference>
<evidence type="ECO:0000313" key="3">
    <source>
        <dbReference type="EMBL" id="KAG2941453.1"/>
    </source>
</evidence>
<dbReference type="EMBL" id="RCMV01000014">
    <property type="protein sequence ID" value="KAG3228515.1"/>
    <property type="molecule type" value="Genomic_DNA"/>
</dbReference>